<comment type="cofactor">
    <cofactor evidence="2">
        <name>pyridoxal 5'-phosphate</name>
        <dbReference type="ChEBI" id="CHEBI:597326"/>
    </cofactor>
</comment>
<dbReference type="EC" id="4.3.1.19" evidence="4"/>
<comment type="function">
    <text evidence="7">Catalyzes the anaerobic formation of alpha-ketobutyrate and ammonia from threonine in a two-step reaction. The first step involved a dehydration of threonine and a production of enamine intermediates (aminocrotonate), which tautomerizes to its imine form (iminobutyrate). Both intermediates are unstable and short-lived. The second step is the nonenzymatic hydrolysis of the enamine/imine intermediates to form 2-ketobutyrate and free ammonia. In the low water environment of the cell, the second step is accelerated by RidA.</text>
</comment>
<evidence type="ECO:0000256" key="8">
    <source>
        <dbReference type="ARBA" id="ARBA00031427"/>
    </source>
</evidence>
<keyword evidence="5" id="KW-0663">Pyridoxal phosphate</keyword>
<evidence type="ECO:0000256" key="4">
    <source>
        <dbReference type="ARBA" id="ARBA00012096"/>
    </source>
</evidence>
<dbReference type="PANTHER" id="PTHR48078:SF6">
    <property type="entry name" value="L-THREONINE DEHYDRATASE CATABOLIC TDCB"/>
    <property type="match status" value="1"/>
</dbReference>
<dbReference type="OrthoDB" id="9811476at2"/>
<dbReference type="InterPro" id="IPR050147">
    <property type="entry name" value="Ser/Thr_Dehydratase"/>
</dbReference>
<dbReference type="KEGG" id="asoc:CB4_02244"/>
<keyword evidence="6 9" id="KW-0456">Lyase</keyword>
<dbReference type="SUPFAM" id="SSF55021">
    <property type="entry name" value="ACT-like"/>
    <property type="match status" value="1"/>
</dbReference>
<dbReference type="InterPro" id="IPR036052">
    <property type="entry name" value="TrpB-like_PALP_sf"/>
</dbReference>
<dbReference type="GO" id="GO:0004794">
    <property type="term" value="F:threonine deaminase activity"/>
    <property type="evidence" value="ECO:0007669"/>
    <property type="project" value="UniProtKB-EC"/>
</dbReference>
<dbReference type="GO" id="GO:0006567">
    <property type="term" value="P:L-threonine catabolic process"/>
    <property type="evidence" value="ECO:0007669"/>
    <property type="project" value="InterPro"/>
</dbReference>
<evidence type="ECO:0000313" key="9">
    <source>
        <dbReference type="EMBL" id="BAU28070.1"/>
    </source>
</evidence>
<reference evidence="9 10" key="1">
    <citation type="submission" date="2015-12" db="EMBL/GenBank/DDBJ databases">
        <title>Genome sequence of Aneurinibacillus soli.</title>
        <authorList>
            <person name="Lee J.S."/>
            <person name="Lee K.C."/>
            <person name="Kim K.K."/>
            <person name="Lee B.W."/>
        </authorList>
    </citation>
    <scope>NUCLEOTIDE SEQUENCE [LARGE SCALE GENOMIC DNA]</scope>
    <source>
        <strain evidence="9 10">CB4</strain>
    </source>
</reference>
<protein>
    <recommendedName>
        <fullName evidence="4">threonine ammonia-lyase</fullName>
        <ecNumber evidence="4">4.3.1.19</ecNumber>
    </recommendedName>
    <alternativeName>
        <fullName evidence="8">Threonine deaminase</fullName>
    </alternativeName>
</protein>
<dbReference type="CDD" id="cd04886">
    <property type="entry name" value="ACT_ThrD-II-like"/>
    <property type="match status" value="1"/>
</dbReference>
<keyword evidence="10" id="KW-1185">Reference proteome</keyword>
<dbReference type="GO" id="GO:0003941">
    <property type="term" value="F:L-serine ammonia-lyase activity"/>
    <property type="evidence" value="ECO:0007669"/>
    <property type="project" value="TreeGrafter"/>
</dbReference>
<evidence type="ECO:0000256" key="5">
    <source>
        <dbReference type="ARBA" id="ARBA00022898"/>
    </source>
</evidence>
<dbReference type="NCBIfam" id="TIGR01127">
    <property type="entry name" value="ilvA_1Cterm"/>
    <property type="match status" value="1"/>
</dbReference>
<evidence type="ECO:0000256" key="2">
    <source>
        <dbReference type="ARBA" id="ARBA00001933"/>
    </source>
</evidence>
<dbReference type="Pfam" id="PF00291">
    <property type="entry name" value="PALP"/>
    <property type="match status" value="1"/>
</dbReference>
<dbReference type="AlphaFoldDB" id="A0A0U5B919"/>
<sequence length="402" mass="43167">MVTIESIRAARAQLAGIVRCTPLDYSTTFSRISGNELYLKLENLQKTGSFKVRGAYNKIASLTPEEKAHGVVAASAGNHAQGVAFSSAQAGIECTIVMPEGAPLSKAQATESYGAKVIRHGQSFDEALAHAYVVQQETGATFLHPFDDERIMEGQGTIGLEILEQLPDVDAIFCPIGGGGLIAGMAAAVKAIRPDVKIYGVQAAACAGMHASRSAGVVTPVTSTGTIADGIAVKKPGTLTFALVQQYVDDIFLVEDIEISRTMLYLLERSKLLVEGSGASALAPLLYKRVPFTGKKIAVILSGGNVDITFMSRIIEHGLIESGRYVRFFTTIQDKPGYLNRLLSILAEERANVIAINHNRISPRIVPGQAEVELSLETNNQAHITRIEQRLAREGYQVSPFI</sequence>
<dbReference type="Proteomes" id="UP000217696">
    <property type="component" value="Chromosome"/>
</dbReference>
<evidence type="ECO:0000256" key="3">
    <source>
        <dbReference type="ARBA" id="ARBA00010869"/>
    </source>
</evidence>
<dbReference type="SUPFAM" id="SSF53686">
    <property type="entry name" value="Tryptophan synthase beta subunit-like PLP-dependent enzymes"/>
    <property type="match status" value="1"/>
</dbReference>
<dbReference type="GO" id="GO:0006565">
    <property type="term" value="P:L-serine catabolic process"/>
    <property type="evidence" value="ECO:0007669"/>
    <property type="project" value="TreeGrafter"/>
</dbReference>
<accession>A0A0U5B919</accession>
<gene>
    <name evidence="9" type="primary">tdcB</name>
    <name evidence="9" type="ORF">CB4_02244</name>
</gene>
<evidence type="ECO:0000256" key="6">
    <source>
        <dbReference type="ARBA" id="ARBA00023239"/>
    </source>
</evidence>
<evidence type="ECO:0000313" key="10">
    <source>
        <dbReference type="Proteomes" id="UP000217696"/>
    </source>
</evidence>
<dbReference type="CDD" id="cd01562">
    <property type="entry name" value="Thr-dehyd"/>
    <property type="match status" value="1"/>
</dbReference>
<dbReference type="EMBL" id="AP017312">
    <property type="protein sequence ID" value="BAU28070.1"/>
    <property type="molecule type" value="Genomic_DNA"/>
</dbReference>
<dbReference type="Gene3D" id="3.40.50.1100">
    <property type="match status" value="2"/>
</dbReference>
<dbReference type="PANTHER" id="PTHR48078">
    <property type="entry name" value="THREONINE DEHYDRATASE, MITOCHONDRIAL-RELATED"/>
    <property type="match status" value="1"/>
</dbReference>
<name>A0A0U5B919_9BACL</name>
<dbReference type="InterPro" id="IPR045865">
    <property type="entry name" value="ACT-like_dom_sf"/>
</dbReference>
<organism evidence="9 10">
    <name type="scientific">Aneurinibacillus soli</name>
    <dbReference type="NCBI Taxonomy" id="1500254"/>
    <lineage>
        <taxon>Bacteria</taxon>
        <taxon>Bacillati</taxon>
        <taxon>Bacillota</taxon>
        <taxon>Bacilli</taxon>
        <taxon>Bacillales</taxon>
        <taxon>Paenibacillaceae</taxon>
        <taxon>Aneurinibacillus group</taxon>
        <taxon>Aneurinibacillus</taxon>
    </lineage>
</organism>
<dbReference type="InterPro" id="IPR005789">
    <property type="entry name" value="Thr_deHydtase_catblc"/>
</dbReference>
<dbReference type="PROSITE" id="PS51671">
    <property type="entry name" value="ACT"/>
    <property type="match status" value="1"/>
</dbReference>
<comment type="similarity">
    <text evidence="3">Belongs to the serine/threonine dehydratase family.</text>
</comment>
<dbReference type="RefSeq" id="WP_096465857.1">
    <property type="nucleotide sequence ID" value="NZ_AP017312.1"/>
</dbReference>
<dbReference type="InterPro" id="IPR001926">
    <property type="entry name" value="TrpB-like_PALP"/>
</dbReference>
<dbReference type="FunFam" id="3.40.50.1100:FF:000007">
    <property type="entry name" value="L-threonine dehydratase catabolic TdcB"/>
    <property type="match status" value="1"/>
</dbReference>
<dbReference type="GO" id="GO:0009097">
    <property type="term" value="P:isoleucine biosynthetic process"/>
    <property type="evidence" value="ECO:0007669"/>
    <property type="project" value="TreeGrafter"/>
</dbReference>
<evidence type="ECO:0000256" key="7">
    <source>
        <dbReference type="ARBA" id="ARBA00025527"/>
    </source>
</evidence>
<comment type="catalytic activity">
    <reaction evidence="1">
        <text>L-threonine = 2-oxobutanoate + NH4(+)</text>
        <dbReference type="Rhea" id="RHEA:22108"/>
        <dbReference type="ChEBI" id="CHEBI:16763"/>
        <dbReference type="ChEBI" id="CHEBI:28938"/>
        <dbReference type="ChEBI" id="CHEBI:57926"/>
        <dbReference type="EC" id="4.3.1.19"/>
    </reaction>
</comment>
<evidence type="ECO:0000256" key="1">
    <source>
        <dbReference type="ARBA" id="ARBA00001274"/>
    </source>
</evidence>
<dbReference type="InterPro" id="IPR002912">
    <property type="entry name" value="ACT_dom"/>
</dbReference>
<proteinExistence type="inferred from homology"/>
<dbReference type="InterPro" id="IPR044561">
    <property type="entry name" value="ACT_ThrD-II-like"/>
</dbReference>